<dbReference type="EMBL" id="SJST01000002">
    <property type="protein sequence ID" value="TCD15113.1"/>
    <property type="molecule type" value="Genomic_DNA"/>
</dbReference>
<protein>
    <submittedName>
        <fullName evidence="7">ABC transporter ATP-binding protein</fullName>
    </submittedName>
</protein>
<keyword evidence="3" id="KW-0813">Transport</keyword>
<dbReference type="GO" id="GO:0055052">
    <property type="term" value="C:ATP-binding cassette (ABC) transporter complex, substrate-binding subunit-containing"/>
    <property type="evidence" value="ECO:0007669"/>
    <property type="project" value="TreeGrafter"/>
</dbReference>
<gene>
    <name evidence="7" type="ORF">E0D97_06070</name>
</gene>
<dbReference type="GO" id="GO:1990060">
    <property type="term" value="C:maltose transport complex"/>
    <property type="evidence" value="ECO:0007669"/>
    <property type="project" value="TreeGrafter"/>
</dbReference>
<dbReference type="InterPro" id="IPR012340">
    <property type="entry name" value="NA-bd_OB-fold"/>
</dbReference>
<evidence type="ECO:0000256" key="4">
    <source>
        <dbReference type="ARBA" id="ARBA00022741"/>
    </source>
</evidence>
<keyword evidence="5 7" id="KW-0067">ATP-binding</keyword>
<dbReference type="PANTHER" id="PTHR43875:SF3">
    <property type="entry name" value="MALTOSE_MALTODEXTRIN IMPORT ATP-BINDING PROTEIN MALK"/>
    <property type="match status" value="1"/>
</dbReference>
<dbReference type="PANTHER" id="PTHR43875">
    <property type="entry name" value="MALTODEXTRIN IMPORT ATP-BINDING PROTEIN MSMX"/>
    <property type="match status" value="1"/>
</dbReference>
<sequence length="334" mass="35881">MGSLELRNVRKSFGSVDVLRGINLEVADGEFVVFVGPSGCGKSTLLRIIAGLEHATEGSLIIGGRDVSAVPPAKRGIAMVFQTYALYPHLNVRDNMGLGLKQAGMPKADIAARVKTAAAMLSLDALLERRPAELSGGQRQRVAIGRAIVREPDLFLFDEPLSNLDAALRVQTRLEIARLHDEIGTTMVYVTHDQVEAMTLADRIVVLHGGVIQQVGSPMELYNDPANIFVAGFIGSPKMNFIEGSVVGRDGVHTLGVRPEHITLDSEGGDIEGRVTHVEHLGADTNIYLDCAAVGLLVVRGFGEQLVEPGSRQYARFDTERTFAFSADGSRAGV</sequence>
<dbReference type="InterPro" id="IPR027417">
    <property type="entry name" value="P-loop_NTPase"/>
</dbReference>
<keyword evidence="4" id="KW-0547">Nucleotide-binding</keyword>
<dbReference type="SMART" id="SM00382">
    <property type="entry name" value="AAA"/>
    <property type="match status" value="1"/>
</dbReference>
<dbReference type="AlphaFoldDB" id="A0A4R0PEC4"/>
<comment type="subcellular location">
    <subcellularLocation>
        <location evidence="1">Cell inner membrane</location>
        <topology evidence="1">Peripheral membrane protein</topology>
    </subcellularLocation>
</comment>
<comment type="caution">
    <text evidence="7">The sequence shown here is derived from an EMBL/GenBank/DDBJ whole genome shotgun (WGS) entry which is preliminary data.</text>
</comment>
<evidence type="ECO:0000259" key="6">
    <source>
        <dbReference type="PROSITE" id="PS50893"/>
    </source>
</evidence>
<dbReference type="InterPro" id="IPR047641">
    <property type="entry name" value="ABC_transpr_MalK/UgpC-like"/>
</dbReference>
<dbReference type="InterPro" id="IPR015855">
    <property type="entry name" value="ABC_transpr_MalK-like"/>
</dbReference>
<dbReference type="GO" id="GO:0005524">
    <property type="term" value="F:ATP binding"/>
    <property type="evidence" value="ECO:0007669"/>
    <property type="project" value="UniProtKB-KW"/>
</dbReference>
<accession>A0A4R0PEC4</accession>
<evidence type="ECO:0000313" key="7">
    <source>
        <dbReference type="EMBL" id="TCD15113.1"/>
    </source>
</evidence>
<dbReference type="Gene3D" id="2.40.50.100">
    <property type="match status" value="2"/>
</dbReference>
<dbReference type="SUPFAM" id="SSF52540">
    <property type="entry name" value="P-loop containing nucleoside triphosphate hydrolases"/>
    <property type="match status" value="1"/>
</dbReference>
<dbReference type="PROSITE" id="PS00211">
    <property type="entry name" value="ABC_TRANSPORTER_1"/>
    <property type="match status" value="1"/>
</dbReference>
<evidence type="ECO:0000256" key="5">
    <source>
        <dbReference type="ARBA" id="ARBA00022840"/>
    </source>
</evidence>
<dbReference type="GO" id="GO:0016887">
    <property type="term" value="F:ATP hydrolysis activity"/>
    <property type="evidence" value="ECO:0007669"/>
    <property type="project" value="InterPro"/>
</dbReference>
<dbReference type="Gene3D" id="2.40.50.140">
    <property type="entry name" value="Nucleic acid-binding proteins"/>
    <property type="match status" value="1"/>
</dbReference>
<name>A0A4R0PEC4_9HYPH</name>
<dbReference type="InterPro" id="IPR013611">
    <property type="entry name" value="Transp-assoc_OB_typ2"/>
</dbReference>
<comment type="similarity">
    <text evidence="2">Belongs to the ABC transporter superfamily.</text>
</comment>
<dbReference type="FunFam" id="3.40.50.300:FF:000042">
    <property type="entry name" value="Maltose/maltodextrin ABC transporter, ATP-binding protein"/>
    <property type="match status" value="1"/>
</dbReference>
<dbReference type="PROSITE" id="PS50893">
    <property type="entry name" value="ABC_TRANSPORTER_2"/>
    <property type="match status" value="1"/>
</dbReference>
<dbReference type="Pfam" id="PF00005">
    <property type="entry name" value="ABC_tran"/>
    <property type="match status" value="1"/>
</dbReference>
<dbReference type="GO" id="GO:0015423">
    <property type="term" value="F:ABC-type maltose transporter activity"/>
    <property type="evidence" value="ECO:0007669"/>
    <property type="project" value="TreeGrafter"/>
</dbReference>
<dbReference type="InterPro" id="IPR003439">
    <property type="entry name" value="ABC_transporter-like_ATP-bd"/>
</dbReference>
<evidence type="ECO:0000256" key="3">
    <source>
        <dbReference type="ARBA" id="ARBA00022448"/>
    </source>
</evidence>
<dbReference type="Gene3D" id="3.40.50.300">
    <property type="entry name" value="P-loop containing nucleotide triphosphate hydrolases"/>
    <property type="match status" value="1"/>
</dbReference>
<dbReference type="InterPro" id="IPR003593">
    <property type="entry name" value="AAA+_ATPase"/>
</dbReference>
<dbReference type="Proteomes" id="UP000291301">
    <property type="component" value="Unassembled WGS sequence"/>
</dbReference>
<dbReference type="OrthoDB" id="9802264at2"/>
<feature type="domain" description="ABC transporter" evidence="6">
    <location>
        <begin position="4"/>
        <end position="234"/>
    </location>
</feature>
<dbReference type="InterPro" id="IPR008995">
    <property type="entry name" value="Mo/tungstate-bd_C_term_dom"/>
</dbReference>
<dbReference type="Pfam" id="PF08402">
    <property type="entry name" value="TOBE_2"/>
    <property type="match status" value="1"/>
</dbReference>
<reference evidence="7 8" key="1">
    <citation type="journal article" date="2015" name="Antonie Van Leeuwenhoek">
        <title>Oricola cellulosilytica gen. nov., sp. nov., a cellulose-degrading bacterium of the family Phyllobacteriaceae isolated from surface seashore water, and emended descriptions of Mesorhizobium loti and Phyllobacterium myrsinacearum.</title>
        <authorList>
            <person name="Hameed A."/>
            <person name="Shahina M."/>
            <person name="Lai W.A."/>
            <person name="Lin S.Y."/>
            <person name="Young L.S."/>
            <person name="Liu Y.C."/>
            <person name="Hsu Y.H."/>
            <person name="Young C.C."/>
        </authorList>
    </citation>
    <scope>NUCLEOTIDE SEQUENCE [LARGE SCALE GENOMIC DNA]</scope>
    <source>
        <strain evidence="7 8">KCTC 52183</strain>
    </source>
</reference>
<dbReference type="RefSeq" id="WP_131566744.1">
    <property type="nucleotide sequence ID" value="NZ_JAINFK010000004.1"/>
</dbReference>
<evidence type="ECO:0000256" key="2">
    <source>
        <dbReference type="ARBA" id="ARBA00005417"/>
    </source>
</evidence>
<organism evidence="7 8">
    <name type="scientific">Oricola cellulosilytica</name>
    <dbReference type="NCBI Taxonomy" id="1429082"/>
    <lineage>
        <taxon>Bacteria</taxon>
        <taxon>Pseudomonadati</taxon>
        <taxon>Pseudomonadota</taxon>
        <taxon>Alphaproteobacteria</taxon>
        <taxon>Hyphomicrobiales</taxon>
        <taxon>Ahrensiaceae</taxon>
        <taxon>Oricola</taxon>
    </lineage>
</organism>
<dbReference type="InterPro" id="IPR017871">
    <property type="entry name" value="ABC_transporter-like_CS"/>
</dbReference>
<dbReference type="CDD" id="cd03301">
    <property type="entry name" value="ABC_MalK_N"/>
    <property type="match status" value="1"/>
</dbReference>
<proteinExistence type="inferred from homology"/>
<dbReference type="SUPFAM" id="SSF50331">
    <property type="entry name" value="MOP-like"/>
    <property type="match status" value="1"/>
</dbReference>
<evidence type="ECO:0000313" key="8">
    <source>
        <dbReference type="Proteomes" id="UP000291301"/>
    </source>
</evidence>
<keyword evidence="8" id="KW-1185">Reference proteome</keyword>
<evidence type="ECO:0000256" key="1">
    <source>
        <dbReference type="ARBA" id="ARBA00004417"/>
    </source>
</evidence>